<keyword evidence="2" id="KW-0012">Acyltransferase</keyword>
<feature type="domain" description="N-acetyltransferase" evidence="3">
    <location>
        <begin position="9"/>
        <end position="158"/>
    </location>
</feature>
<keyword evidence="1" id="KW-0808">Transferase</keyword>
<accession>A0ABT5FMH0</accession>
<evidence type="ECO:0000313" key="4">
    <source>
        <dbReference type="EMBL" id="MDC2953721.1"/>
    </source>
</evidence>
<evidence type="ECO:0000256" key="2">
    <source>
        <dbReference type="ARBA" id="ARBA00023315"/>
    </source>
</evidence>
<dbReference type="Pfam" id="PF00583">
    <property type="entry name" value="Acetyltransf_1"/>
    <property type="match status" value="1"/>
</dbReference>
<dbReference type="RefSeq" id="WP_272174183.1">
    <property type="nucleotide sequence ID" value="NZ_JAQOSK010000001.1"/>
</dbReference>
<sequence>MPAHDSPITVLRPAAPADVPAVAAIWRTGWRDGHLGHVPAELVAVRTPESFADRAAERVGDTVVAMVGGEVAGFVVVVGDEVEQLYVAAGHRGAGVAGALLARAEEVVRRRGHRRARLAVVAGNARARRFYERQGWADEGPFDYPAEGPDGPVTVPCHRYTKGLPPS</sequence>
<dbReference type="InterPro" id="IPR000182">
    <property type="entry name" value="GNAT_dom"/>
</dbReference>
<dbReference type="PANTHER" id="PTHR43877:SF2">
    <property type="entry name" value="AMINOALKYLPHOSPHONATE N-ACETYLTRANSFERASE-RELATED"/>
    <property type="match status" value="1"/>
</dbReference>
<protein>
    <submittedName>
        <fullName evidence="4">GNAT family N-acetyltransferase</fullName>
    </submittedName>
</protein>
<dbReference type="EMBL" id="JAQOSK010000001">
    <property type="protein sequence ID" value="MDC2953721.1"/>
    <property type="molecule type" value="Genomic_DNA"/>
</dbReference>
<dbReference type="Gene3D" id="3.40.630.30">
    <property type="match status" value="1"/>
</dbReference>
<dbReference type="SUPFAM" id="SSF55729">
    <property type="entry name" value="Acyl-CoA N-acyltransferases (Nat)"/>
    <property type="match status" value="1"/>
</dbReference>
<dbReference type="CDD" id="cd04301">
    <property type="entry name" value="NAT_SF"/>
    <property type="match status" value="1"/>
</dbReference>
<evidence type="ECO:0000259" key="3">
    <source>
        <dbReference type="PROSITE" id="PS51186"/>
    </source>
</evidence>
<dbReference type="PROSITE" id="PS51186">
    <property type="entry name" value="GNAT"/>
    <property type="match status" value="1"/>
</dbReference>
<dbReference type="InterPro" id="IPR016181">
    <property type="entry name" value="Acyl_CoA_acyltransferase"/>
</dbReference>
<proteinExistence type="predicted"/>
<reference evidence="4 5" key="1">
    <citation type="journal article" date="2015" name="Int. J. Syst. Evol. Microbiol.">
        <title>Streptomyces gilvifuscus sp. nov., an actinomycete that produces antibacterial compounds isolated from soil.</title>
        <authorList>
            <person name="Nguyen T.M."/>
            <person name="Kim J."/>
        </authorList>
    </citation>
    <scope>NUCLEOTIDE SEQUENCE [LARGE SCALE GENOMIC DNA]</scope>
    <source>
        <strain evidence="4 5">T113</strain>
    </source>
</reference>
<gene>
    <name evidence="4" type="ORF">PO587_04570</name>
</gene>
<evidence type="ECO:0000313" key="5">
    <source>
        <dbReference type="Proteomes" id="UP001221328"/>
    </source>
</evidence>
<dbReference type="InterPro" id="IPR050832">
    <property type="entry name" value="Bact_Acetyltransf"/>
</dbReference>
<organism evidence="4 5">
    <name type="scientific">Streptomyces gilvifuscus</name>
    <dbReference type="NCBI Taxonomy" id="1550617"/>
    <lineage>
        <taxon>Bacteria</taxon>
        <taxon>Bacillati</taxon>
        <taxon>Actinomycetota</taxon>
        <taxon>Actinomycetes</taxon>
        <taxon>Kitasatosporales</taxon>
        <taxon>Streptomycetaceae</taxon>
        <taxon>Streptomyces</taxon>
    </lineage>
</organism>
<comment type="caution">
    <text evidence="4">The sequence shown here is derived from an EMBL/GenBank/DDBJ whole genome shotgun (WGS) entry which is preliminary data.</text>
</comment>
<name>A0ABT5FMH0_9ACTN</name>
<evidence type="ECO:0000256" key="1">
    <source>
        <dbReference type="ARBA" id="ARBA00022679"/>
    </source>
</evidence>
<keyword evidence="5" id="KW-1185">Reference proteome</keyword>
<dbReference type="Proteomes" id="UP001221328">
    <property type="component" value="Unassembled WGS sequence"/>
</dbReference>
<dbReference type="PANTHER" id="PTHR43877">
    <property type="entry name" value="AMINOALKYLPHOSPHONATE N-ACETYLTRANSFERASE-RELATED-RELATED"/>
    <property type="match status" value="1"/>
</dbReference>